<evidence type="ECO:0000313" key="8">
    <source>
        <dbReference type="Proteomes" id="UP000030302"/>
    </source>
</evidence>
<dbReference type="PROSITE" id="PS00583">
    <property type="entry name" value="PFKB_KINASES_1"/>
    <property type="match status" value="1"/>
</dbReference>
<protein>
    <submittedName>
        <fullName evidence="7">Fructokinase</fullName>
        <ecNumber evidence="7">2.7.1.4</ecNumber>
    </submittedName>
</protein>
<dbReference type="InterPro" id="IPR002173">
    <property type="entry name" value="Carboh/pur_kinase_PfkB_CS"/>
</dbReference>
<keyword evidence="4 7" id="KW-0418">Kinase</keyword>
<accession>A0A0A1F8C7</accession>
<proteinExistence type="inferred from homology"/>
<name>A0A0A1F8C7_9BURK</name>
<evidence type="ECO:0000259" key="6">
    <source>
        <dbReference type="Pfam" id="PF00294"/>
    </source>
</evidence>
<keyword evidence="3" id="KW-0547">Nucleotide-binding</keyword>
<dbReference type="SUPFAM" id="SSF53613">
    <property type="entry name" value="Ribokinase-like"/>
    <property type="match status" value="1"/>
</dbReference>
<dbReference type="HOGENOM" id="CLU_027634_6_2_4"/>
<evidence type="ECO:0000256" key="5">
    <source>
        <dbReference type="ARBA" id="ARBA00022840"/>
    </source>
</evidence>
<evidence type="ECO:0000256" key="2">
    <source>
        <dbReference type="ARBA" id="ARBA00022679"/>
    </source>
</evidence>
<dbReference type="OrthoDB" id="9779730at2"/>
<comment type="similarity">
    <text evidence="1">Belongs to the carbohydrate kinase PfkB family.</text>
</comment>
<dbReference type="InterPro" id="IPR050306">
    <property type="entry name" value="PfkB_Carbo_kinase"/>
</dbReference>
<dbReference type="Gene3D" id="3.40.1190.20">
    <property type="match status" value="1"/>
</dbReference>
<dbReference type="GO" id="GO:0005524">
    <property type="term" value="F:ATP binding"/>
    <property type="evidence" value="ECO:0007669"/>
    <property type="project" value="UniProtKB-KW"/>
</dbReference>
<evidence type="ECO:0000256" key="1">
    <source>
        <dbReference type="ARBA" id="ARBA00010688"/>
    </source>
</evidence>
<keyword evidence="5" id="KW-0067">ATP-binding</keyword>
<dbReference type="STRING" id="279058.LT85_0764"/>
<dbReference type="RefSeq" id="WP_052134622.1">
    <property type="nucleotide sequence ID" value="NZ_CP009962.1"/>
</dbReference>
<evidence type="ECO:0000256" key="3">
    <source>
        <dbReference type="ARBA" id="ARBA00022741"/>
    </source>
</evidence>
<dbReference type="Pfam" id="PF00294">
    <property type="entry name" value="PfkB"/>
    <property type="match status" value="1"/>
</dbReference>
<dbReference type="KEGG" id="care:LT85_0764"/>
<evidence type="ECO:0000313" key="7">
    <source>
        <dbReference type="EMBL" id="AIY39924.1"/>
    </source>
</evidence>
<dbReference type="InterPro" id="IPR011611">
    <property type="entry name" value="PfkB_dom"/>
</dbReference>
<keyword evidence="2 7" id="KW-0808">Transferase</keyword>
<dbReference type="AlphaFoldDB" id="A0A0A1F8C7"/>
<sequence length="318" mass="34587">MNFIPQTRLPQFVSAGDILTDLIRVDDLHWTAQAGGAGWNVARVVATLGVPSAFAGAIGFDHFSDELWTQSERAGLDLRFLQRYSQPPLLAVVSETDPPDYFFIGSDSADLAFDPEHLPAGWMQQARWAHFGCISLVRQPLADKLIALAATLKASGVRISYDPNHRKLMDEHYLPTLEKMMALADIVKISDQDLQAFFPELDTATAIARLQQMQPGATILFTRGSAGACLLQDGVEIAVSLPPKVAVRDTVGAGDASIGGLLFSLMHHTHRSWAEHLGFAVAVAAASCRQQGAYAPTLDEVEQLLILNLSNVSTECFY</sequence>
<dbReference type="InterPro" id="IPR029056">
    <property type="entry name" value="Ribokinase-like"/>
</dbReference>
<dbReference type="CDD" id="cd01167">
    <property type="entry name" value="bac_FRK"/>
    <property type="match status" value="1"/>
</dbReference>
<dbReference type="PANTHER" id="PTHR43085:SF1">
    <property type="entry name" value="PSEUDOURIDINE KINASE-RELATED"/>
    <property type="match status" value="1"/>
</dbReference>
<dbReference type="Proteomes" id="UP000030302">
    <property type="component" value="Chromosome"/>
</dbReference>
<keyword evidence="8" id="KW-1185">Reference proteome</keyword>
<feature type="domain" description="Carbohydrate kinase PfkB" evidence="6">
    <location>
        <begin position="13"/>
        <end position="296"/>
    </location>
</feature>
<reference evidence="8" key="1">
    <citation type="journal article" date="2014" name="Soil Biol. Biochem.">
        <title>Structure and function of bacterial communities in ageing soils: Insights from the Mendocino ecological staircase.</title>
        <authorList>
            <person name="Uroz S."/>
            <person name="Tech J.J."/>
            <person name="Sawaya N.A."/>
            <person name="Frey-Klett P."/>
            <person name="Leveau J.H.J."/>
        </authorList>
    </citation>
    <scope>NUCLEOTIDE SEQUENCE [LARGE SCALE GENOMIC DNA]</scope>
    <source>
        <strain evidence="8">Cal35</strain>
    </source>
</reference>
<dbReference type="PROSITE" id="PS00584">
    <property type="entry name" value="PFKB_KINASES_2"/>
    <property type="match status" value="1"/>
</dbReference>
<evidence type="ECO:0000256" key="4">
    <source>
        <dbReference type="ARBA" id="ARBA00022777"/>
    </source>
</evidence>
<organism evidence="7 8">
    <name type="scientific">Collimonas arenae</name>
    <dbReference type="NCBI Taxonomy" id="279058"/>
    <lineage>
        <taxon>Bacteria</taxon>
        <taxon>Pseudomonadati</taxon>
        <taxon>Pseudomonadota</taxon>
        <taxon>Betaproteobacteria</taxon>
        <taxon>Burkholderiales</taxon>
        <taxon>Oxalobacteraceae</taxon>
        <taxon>Collimonas</taxon>
    </lineage>
</organism>
<dbReference type="GO" id="GO:0008865">
    <property type="term" value="F:fructokinase activity"/>
    <property type="evidence" value="ECO:0007669"/>
    <property type="project" value="UniProtKB-EC"/>
</dbReference>
<dbReference type="PANTHER" id="PTHR43085">
    <property type="entry name" value="HEXOKINASE FAMILY MEMBER"/>
    <property type="match status" value="1"/>
</dbReference>
<dbReference type="EMBL" id="CP009962">
    <property type="protein sequence ID" value="AIY39924.1"/>
    <property type="molecule type" value="Genomic_DNA"/>
</dbReference>
<gene>
    <name evidence="7" type="ORF">LT85_0764</name>
</gene>
<dbReference type="EC" id="2.7.1.4" evidence="7"/>